<proteinExistence type="predicted"/>
<dbReference type="AlphaFoldDB" id="A0A0E9TUL0"/>
<organism evidence="1">
    <name type="scientific">Anguilla anguilla</name>
    <name type="common">European freshwater eel</name>
    <name type="synonym">Muraena anguilla</name>
    <dbReference type="NCBI Taxonomy" id="7936"/>
    <lineage>
        <taxon>Eukaryota</taxon>
        <taxon>Metazoa</taxon>
        <taxon>Chordata</taxon>
        <taxon>Craniata</taxon>
        <taxon>Vertebrata</taxon>
        <taxon>Euteleostomi</taxon>
        <taxon>Actinopterygii</taxon>
        <taxon>Neopterygii</taxon>
        <taxon>Teleostei</taxon>
        <taxon>Anguilliformes</taxon>
        <taxon>Anguillidae</taxon>
        <taxon>Anguilla</taxon>
    </lineage>
</organism>
<sequence length="41" mass="4786">MWPNLLQCQCKFMHVHAIKQLKVVDNVFYGEAESCSSFHIC</sequence>
<accession>A0A0E9TUL0</accession>
<protein>
    <submittedName>
        <fullName evidence="1">Uncharacterized protein</fullName>
    </submittedName>
</protein>
<evidence type="ECO:0000313" key="1">
    <source>
        <dbReference type="EMBL" id="JAH57167.1"/>
    </source>
</evidence>
<reference evidence="1" key="1">
    <citation type="submission" date="2014-11" db="EMBL/GenBank/DDBJ databases">
        <authorList>
            <person name="Amaro Gonzalez C."/>
        </authorList>
    </citation>
    <scope>NUCLEOTIDE SEQUENCE</scope>
</reference>
<name>A0A0E9TUL0_ANGAN</name>
<reference evidence="1" key="2">
    <citation type="journal article" date="2015" name="Fish Shellfish Immunol.">
        <title>Early steps in the European eel (Anguilla anguilla)-Vibrio vulnificus interaction in the gills: Role of the RtxA13 toxin.</title>
        <authorList>
            <person name="Callol A."/>
            <person name="Pajuelo D."/>
            <person name="Ebbesson L."/>
            <person name="Teles M."/>
            <person name="MacKenzie S."/>
            <person name="Amaro C."/>
        </authorList>
    </citation>
    <scope>NUCLEOTIDE SEQUENCE</scope>
</reference>
<dbReference type="EMBL" id="GBXM01051410">
    <property type="protein sequence ID" value="JAH57167.1"/>
    <property type="molecule type" value="Transcribed_RNA"/>
</dbReference>